<gene>
    <name evidence="2" type="ORF">REG_1797</name>
</gene>
<sequence length="78" mass="8663">MHKTGVDYANNRIIYLARVAVITAALFCVWRIPFAFEAALLLAAGFAACPRSSVGRPGSRRQFQRRRVLITSVKINQG</sequence>
<keyword evidence="1" id="KW-0472">Membrane</keyword>
<name>E0WUL5_9ENTR</name>
<evidence type="ECO:0000313" key="3">
    <source>
        <dbReference type="Proteomes" id="UP000005726"/>
    </source>
</evidence>
<accession>E0WUL5</accession>
<keyword evidence="3" id="KW-1185">Reference proteome</keyword>
<dbReference type="Proteomes" id="UP000005726">
    <property type="component" value="Unassembled WGS sequence"/>
</dbReference>
<feature type="transmembrane region" description="Helical" evidence="1">
    <location>
        <begin position="12"/>
        <end position="32"/>
    </location>
</feature>
<dbReference type="AlphaFoldDB" id="E0WUL5"/>
<organism evidence="2 3">
    <name type="scientific">Candidatus Regiella insecticola LSR1</name>
    <dbReference type="NCBI Taxonomy" id="663321"/>
    <lineage>
        <taxon>Bacteria</taxon>
        <taxon>Pseudomonadati</taxon>
        <taxon>Pseudomonadota</taxon>
        <taxon>Gammaproteobacteria</taxon>
        <taxon>Enterobacterales</taxon>
        <taxon>Enterobacteriaceae</taxon>
        <taxon>aphid secondary symbionts</taxon>
        <taxon>Candidatus Regiella</taxon>
    </lineage>
</organism>
<dbReference type="EMBL" id="GL379676">
    <property type="protein sequence ID" value="EFL91303.1"/>
    <property type="molecule type" value="Genomic_DNA"/>
</dbReference>
<keyword evidence="1" id="KW-0812">Transmembrane</keyword>
<dbReference type="RefSeq" id="WP_006705405.1">
    <property type="nucleotide sequence ID" value="NZ_CAWLGB010000088.1"/>
</dbReference>
<evidence type="ECO:0000313" key="2">
    <source>
        <dbReference type="EMBL" id="EFL91303.1"/>
    </source>
</evidence>
<dbReference type="HOGENOM" id="CLU_2615460_0_0_6"/>
<protein>
    <submittedName>
        <fullName evidence="2">Uncharacterized protein</fullName>
    </submittedName>
</protein>
<keyword evidence="1" id="KW-1133">Transmembrane helix</keyword>
<proteinExistence type="predicted"/>
<reference evidence="2" key="1">
    <citation type="journal article" date="2009" name="Environ. Microbiol.">
        <title>Dynamics of genome evolution in facultative symbionts of aphids.</title>
        <authorList>
            <person name="Degnan P.H."/>
            <person name="Leonardo T.E."/>
            <person name="Cass B.N."/>
            <person name="Hurwitz B."/>
            <person name="Stern D."/>
            <person name="Gibbs R.A."/>
            <person name="Richards S."/>
            <person name="Moran N.A."/>
        </authorList>
    </citation>
    <scope>NUCLEOTIDE SEQUENCE [LARGE SCALE GENOMIC DNA]</scope>
    <source>
        <strain evidence="2">LSR1</strain>
    </source>
</reference>
<evidence type="ECO:0000256" key="1">
    <source>
        <dbReference type="SAM" id="Phobius"/>
    </source>
</evidence>